<feature type="non-terminal residue" evidence="3">
    <location>
        <position position="290"/>
    </location>
</feature>
<feature type="domain" description="EDR1/CTR1/ARMC3-like peptidase-like" evidence="2">
    <location>
        <begin position="144"/>
        <end position="290"/>
    </location>
</feature>
<feature type="compositionally biased region" description="Low complexity" evidence="1">
    <location>
        <begin position="22"/>
        <end position="53"/>
    </location>
</feature>
<accession>A0A1D1ZH00</accession>
<proteinExistence type="predicted"/>
<dbReference type="AlphaFoldDB" id="A0A1D1ZH00"/>
<dbReference type="InterPro" id="IPR055164">
    <property type="entry name" value="EDR1/CTR1/ARMC3-like_pept-like"/>
</dbReference>
<feature type="region of interest" description="Disordered" evidence="1">
    <location>
        <begin position="1"/>
        <end position="84"/>
    </location>
</feature>
<reference evidence="3" key="1">
    <citation type="submission" date="2015-07" db="EMBL/GenBank/DDBJ databases">
        <title>Transcriptome Assembly of Anthurium amnicola.</title>
        <authorList>
            <person name="Suzuki J."/>
        </authorList>
    </citation>
    <scope>NUCLEOTIDE SEQUENCE</scope>
</reference>
<sequence>MKHIFKKLHLGGGHDPGRSSDHSAMASSSPSSSPSSSSLSFPAAAAASPSSSPSGGGIDHQHHHDGAPSLPATGEGGGGGAGRADYLQSEEEFQIELALAISASANSEIGDGRGEDDEQIRAATLMSLGEGRVDPAGGAEEGGAEALSRQYWDYSVLDYNVKVIDGFYDIFGLSLDHVGQKMPSLVDLQTNIGDLGFEVIVVNRAIDPTLVELEQISQCIALDSPAAEVVLLVQRISELVSENMGGPVRDANDMLARWMERSSELRTSLQTSLLPIGGIRIGLSRHRALL</sequence>
<keyword evidence="3" id="KW-0418">Kinase</keyword>
<dbReference type="Pfam" id="PF14381">
    <property type="entry name" value="EDR1_CTR1_ARMC3_pept"/>
    <property type="match status" value="1"/>
</dbReference>
<evidence type="ECO:0000259" key="2">
    <source>
        <dbReference type="Pfam" id="PF14381"/>
    </source>
</evidence>
<evidence type="ECO:0000256" key="1">
    <source>
        <dbReference type="SAM" id="MobiDB-lite"/>
    </source>
</evidence>
<gene>
    <name evidence="3" type="primary">CTR1_22</name>
    <name evidence="3" type="ORF">g.100483</name>
</gene>
<name>A0A1D1ZH00_9ARAE</name>
<organism evidence="3">
    <name type="scientific">Anthurium amnicola</name>
    <dbReference type="NCBI Taxonomy" id="1678845"/>
    <lineage>
        <taxon>Eukaryota</taxon>
        <taxon>Viridiplantae</taxon>
        <taxon>Streptophyta</taxon>
        <taxon>Embryophyta</taxon>
        <taxon>Tracheophyta</taxon>
        <taxon>Spermatophyta</taxon>
        <taxon>Magnoliopsida</taxon>
        <taxon>Liliopsida</taxon>
        <taxon>Araceae</taxon>
        <taxon>Pothoideae</taxon>
        <taxon>Potheae</taxon>
        <taxon>Anthurium</taxon>
    </lineage>
</organism>
<protein>
    <submittedName>
        <fullName evidence="3">Serine/threonine-protein kinase CTR1</fullName>
    </submittedName>
</protein>
<dbReference type="GO" id="GO:0016301">
    <property type="term" value="F:kinase activity"/>
    <property type="evidence" value="ECO:0007669"/>
    <property type="project" value="UniProtKB-KW"/>
</dbReference>
<dbReference type="EMBL" id="GDJX01001664">
    <property type="protein sequence ID" value="JAT66272.1"/>
    <property type="molecule type" value="Transcribed_RNA"/>
</dbReference>
<evidence type="ECO:0000313" key="3">
    <source>
        <dbReference type="EMBL" id="JAT66272.1"/>
    </source>
</evidence>
<keyword evidence="3" id="KW-0808">Transferase</keyword>